<organism evidence="6">
    <name type="scientific">Spongospora subterranea</name>
    <dbReference type="NCBI Taxonomy" id="70186"/>
    <lineage>
        <taxon>Eukaryota</taxon>
        <taxon>Sar</taxon>
        <taxon>Rhizaria</taxon>
        <taxon>Endomyxa</taxon>
        <taxon>Phytomyxea</taxon>
        <taxon>Plasmodiophorida</taxon>
        <taxon>Plasmodiophoridae</taxon>
        <taxon>Spongospora</taxon>
    </lineage>
</organism>
<evidence type="ECO:0000256" key="4">
    <source>
        <dbReference type="ARBA" id="ARBA00023274"/>
    </source>
</evidence>
<dbReference type="InterPro" id="IPR036249">
    <property type="entry name" value="Thioredoxin-like_sf"/>
</dbReference>
<keyword evidence="3" id="KW-0496">Mitochondrion</keyword>
<proteinExistence type="predicted"/>
<dbReference type="EMBL" id="HACM01009026">
    <property type="protein sequence ID" value="CRZ09468.1"/>
    <property type="molecule type" value="Transcribed_RNA"/>
</dbReference>
<dbReference type="PANTHER" id="PTHR13274">
    <property type="entry name" value="MITOCHONDRIAL RIBOSOMAL PROTEIN S25"/>
    <property type="match status" value="1"/>
</dbReference>
<dbReference type="GO" id="GO:0005739">
    <property type="term" value="C:mitochondrion"/>
    <property type="evidence" value="ECO:0007669"/>
    <property type="project" value="UniProtKB-SubCell"/>
</dbReference>
<accession>A0A0H5R5R3</accession>
<dbReference type="InterPro" id="IPR040049">
    <property type="entry name" value="Ribosomal_mS25/mL61"/>
</dbReference>
<comment type="subcellular location">
    <subcellularLocation>
        <location evidence="1">Mitochondrion</location>
    </subcellularLocation>
</comment>
<dbReference type="SUPFAM" id="SSF52833">
    <property type="entry name" value="Thioredoxin-like"/>
    <property type="match status" value="1"/>
</dbReference>
<reference evidence="6" key="1">
    <citation type="submission" date="2015-04" db="EMBL/GenBank/DDBJ databases">
        <title>The genome sequence of the plant pathogenic Rhizarian Plasmodiophora brassicae reveals insights in its biotrophic life cycle and the origin of chitin synthesis.</title>
        <authorList>
            <person name="Schwelm A."/>
            <person name="Fogelqvist J."/>
            <person name="Knaust A."/>
            <person name="Julke S."/>
            <person name="Lilja T."/>
            <person name="Dhandapani V."/>
            <person name="Bonilla-Rosso G."/>
            <person name="Karlsson M."/>
            <person name="Shevchenko A."/>
            <person name="Choi S.R."/>
            <person name="Kim H.G."/>
            <person name="Park J.Y."/>
            <person name="Lim Y.P."/>
            <person name="Ludwig-Muller J."/>
            <person name="Dixelius C."/>
        </authorList>
    </citation>
    <scope>NUCLEOTIDE SEQUENCE</scope>
    <source>
        <tissue evidence="6">Potato root galls</tissue>
    </source>
</reference>
<keyword evidence="4" id="KW-0687">Ribonucleoprotein</keyword>
<evidence type="ECO:0000313" key="6">
    <source>
        <dbReference type="EMBL" id="CRZ09468.1"/>
    </source>
</evidence>
<keyword evidence="2" id="KW-0689">Ribosomal protein</keyword>
<dbReference type="GO" id="GO:1990904">
    <property type="term" value="C:ribonucleoprotein complex"/>
    <property type="evidence" value="ECO:0007669"/>
    <property type="project" value="UniProtKB-KW"/>
</dbReference>
<sequence>AAPVLSDWETVKEYPRSRPIMSRRLMPLKKMSFAQMQDYLQVWKVELSPSIASIAVRVNHNPKCSGPRRFMKDYLPVLQYHNSHVDWKRSKTVDTVNPEIVATYNDGAEKTISCTESTKALEIYDKVASIFGKQPDSVSVAEQ</sequence>
<dbReference type="Pfam" id="PF05047">
    <property type="entry name" value="L51_S25_CI-B8"/>
    <property type="match status" value="1"/>
</dbReference>
<dbReference type="PANTHER" id="PTHR13274:SF2">
    <property type="entry name" value="SMALL RIBOSOMAL SUBUNIT PROTEIN MS25"/>
    <property type="match status" value="1"/>
</dbReference>
<dbReference type="AlphaFoldDB" id="A0A0H5R5R3"/>
<feature type="domain" description="Ribosomal protein/NADH dehydrogenase" evidence="5">
    <location>
        <begin position="68"/>
        <end position="116"/>
    </location>
</feature>
<protein>
    <recommendedName>
        <fullName evidence="5">Ribosomal protein/NADH dehydrogenase domain-containing protein</fullName>
    </recommendedName>
</protein>
<evidence type="ECO:0000256" key="2">
    <source>
        <dbReference type="ARBA" id="ARBA00022980"/>
    </source>
</evidence>
<dbReference type="InterPro" id="IPR007741">
    <property type="entry name" value="Ribosomal_mL43/mS25/NADH_DH"/>
</dbReference>
<dbReference type="GO" id="GO:0005840">
    <property type="term" value="C:ribosome"/>
    <property type="evidence" value="ECO:0007669"/>
    <property type="project" value="UniProtKB-KW"/>
</dbReference>
<evidence type="ECO:0000256" key="1">
    <source>
        <dbReference type="ARBA" id="ARBA00004173"/>
    </source>
</evidence>
<evidence type="ECO:0000259" key="5">
    <source>
        <dbReference type="Pfam" id="PF05047"/>
    </source>
</evidence>
<name>A0A0H5R5R3_9EUKA</name>
<dbReference type="GO" id="GO:0003735">
    <property type="term" value="F:structural constituent of ribosome"/>
    <property type="evidence" value="ECO:0007669"/>
    <property type="project" value="InterPro"/>
</dbReference>
<evidence type="ECO:0000256" key="3">
    <source>
        <dbReference type="ARBA" id="ARBA00023128"/>
    </source>
</evidence>
<dbReference type="Gene3D" id="3.40.30.10">
    <property type="entry name" value="Glutaredoxin"/>
    <property type="match status" value="1"/>
</dbReference>
<feature type="non-terminal residue" evidence="6">
    <location>
        <position position="1"/>
    </location>
</feature>